<dbReference type="PROSITE" id="PS50234">
    <property type="entry name" value="VWFA"/>
    <property type="match status" value="1"/>
</dbReference>
<gene>
    <name evidence="2" type="ORF">MCOR_15000</name>
</gene>
<protein>
    <recommendedName>
        <fullName evidence="1">VWFA domain-containing protein</fullName>
    </recommendedName>
</protein>
<dbReference type="SMART" id="SM00327">
    <property type="entry name" value="VWA"/>
    <property type="match status" value="1"/>
</dbReference>
<evidence type="ECO:0000313" key="2">
    <source>
        <dbReference type="EMBL" id="CAC5378864.1"/>
    </source>
</evidence>
<proteinExistence type="predicted"/>
<evidence type="ECO:0000313" key="3">
    <source>
        <dbReference type="Proteomes" id="UP000507470"/>
    </source>
</evidence>
<dbReference type="Pfam" id="PF00092">
    <property type="entry name" value="VWA"/>
    <property type="match status" value="2"/>
</dbReference>
<organism evidence="2 3">
    <name type="scientific">Mytilus coruscus</name>
    <name type="common">Sea mussel</name>
    <dbReference type="NCBI Taxonomy" id="42192"/>
    <lineage>
        <taxon>Eukaryota</taxon>
        <taxon>Metazoa</taxon>
        <taxon>Spiralia</taxon>
        <taxon>Lophotrochozoa</taxon>
        <taxon>Mollusca</taxon>
        <taxon>Bivalvia</taxon>
        <taxon>Autobranchia</taxon>
        <taxon>Pteriomorphia</taxon>
        <taxon>Mytilida</taxon>
        <taxon>Mytiloidea</taxon>
        <taxon>Mytilidae</taxon>
        <taxon>Mytilinae</taxon>
        <taxon>Mytilus</taxon>
    </lineage>
</organism>
<dbReference type="PANTHER" id="PTHR24020">
    <property type="entry name" value="COLLAGEN ALPHA"/>
    <property type="match status" value="1"/>
</dbReference>
<dbReference type="InterPro" id="IPR002035">
    <property type="entry name" value="VWF_A"/>
</dbReference>
<dbReference type="PRINTS" id="PR00453">
    <property type="entry name" value="VWFADOMAIN"/>
</dbReference>
<dbReference type="InterPro" id="IPR036465">
    <property type="entry name" value="vWFA_dom_sf"/>
</dbReference>
<dbReference type="SUPFAM" id="SSF53300">
    <property type="entry name" value="vWA-like"/>
    <property type="match status" value="1"/>
</dbReference>
<name>A0A6J8B774_MYTCO</name>
<accession>A0A6J8B774</accession>
<reference evidence="2 3" key="1">
    <citation type="submission" date="2020-06" db="EMBL/GenBank/DDBJ databases">
        <authorList>
            <person name="Li R."/>
            <person name="Bekaert M."/>
        </authorList>
    </citation>
    <scope>NUCLEOTIDE SEQUENCE [LARGE SCALE GENOMIC DNA]</scope>
    <source>
        <strain evidence="3">wild</strain>
    </source>
</reference>
<feature type="domain" description="VWFA" evidence="1">
    <location>
        <begin position="1"/>
        <end position="148"/>
    </location>
</feature>
<dbReference type="Proteomes" id="UP000507470">
    <property type="component" value="Unassembled WGS sequence"/>
</dbReference>
<dbReference type="InterPro" id="IPR050525">
    <property type="entry name" value="ECM_Assembly_Org"/>
</dbReference>
<dbReference type="EMBL" id="CACVKT020002616">
    <property type="protein sequence ID" value="CAC5378864.1"/>
    <property type="molecule type" value="Genomic_DNA"/>
</dbReference>
<sequence length="204" mass="21764">MSTDETTFRLYISACHDKVDLVFLVDSSGSVGSSNFIKVKNFVTNSVTSGGTNTGDAFKFVGNNIFQPSSGDRINARNILVVITDGKSNNHLATIAQANHLKNNNILIIAVGIGSGVSKSELNGMASGSSYVLHVEDFNALSHIYDSIHSIACISGTCNDVIPNCKQYGPTVCEGTYKLWASRNCAYYCNLCNAPPTILAIIGK</sequence>
<dbReference type="PANTHER" id="PTHR24020:SF20">
    <property type="entry name" value="PH DOMAIN-CONTAINING PROTEIN"/>
    <property type="match status" value="1"/>
</dbReference>
<evidence type="ECO:0000259" key="1">
    <source>
        <dbReference type="PROSITE" id="PS50234"/>
    </source>
</evidence>
<keyword evidence="3" id="KW-1185">Reference proteome</keyword>
<dbReference type="Gene3D" id="3.40.50.410">
    <property type="entry name" value="von Willebrand factor, type A domain"/>
    <property type="match status" value="2"/>
</dbReference>
<dbReference type="AlphaFoldDB" id="A0A6J8B774"/>
<dbReference type="OrthoDB" id="6153934at2759"/>